<dbReference type="RefSeq" id="WP_013253868.1">
    <property type="nucleotide sequence ID" value="NC_014364.1"/>
</dbReference>
<dbReference type="AlphaFoldDB" id="E1R2X2"/>
<keyword evidence="2 4" id="KW-0808">Transferase</keyword>
<accession>E1R2X2</accession>
<evidence type="ECO:0000256" key="4">
    <source>
        <dbReference type="RuleBase" id="RU003704"/>
    </source>
</evidence>
<evidence type="ECO:0000313" key="6">
    <source>
        <dbReference type="EMBL" id="ADK80404.1"/>
    </source>
</evidence>
<dbReference type="InterPro" id="IPR002139">
    <property type="entry name" value="Ribo/fructo_kinase"/>
</dbReference>
<dbReference type="KEGG" id="ssm:Spirs_1277"/>
<name>E1R2X2_SEDSS</name>
<feature type="domain" description="Carbohydrate kinase PfkB" evidence="5">
    <location>
        <begin position="11"/>
        <end position="292"/>
    </location>
</feature>
<evidence type="ECO:0000259" key="5">
    <source>
        <dbReference type="Pfam" id="PF00294"/>
    </source>
</evidence>
<dbReference type="PRINTS" id="PR00990">
    <property type="entry name" value="RIBOKINASE"/>
</dbReference>
<gene>
    <name evidence="6" type="ordered locus">Spirs_1277</name>
</gene>
<dbReference type="Proteomes" id="UP000002318">
    <property type="component" value="Chromosome"/>
</dbReference>
<evidence type="ECO:0000256" key="1">
    <source>
        <dbReference type="ARBA" id="ARBA00010688"/>
    </source>
</evidence>
<evidence type="ECO:0000256" key="3">
    <source>
        <dbReference type="ARBA" id="ARBA00022777"/>
    </source>
</evidence>
<evidence type="ECO:0000256" key="2">
    <source>
        <dbReference type="ARBA" id="ARBA00022679"/>
    </source>
</evidence>
<dbReference type="PROSITE" id="PS00584">
    <property type="entry name" value="PFKB_KINASES_2"/>
    <property type="match status" value="1"/>
</dbReference>
<dbReference type="PANTHER" id="PTHR10584">
    <property type="entry name" value="SUGAR KINASE"/>
    <property type="match status" value="1"/>
</dbReference>
<comment type="similarity">
    <text evidence="1 4">Belongs to the carbohydrate kinase PfkB family.</text>
</comment>
<dbReference type="GO" id="GO:0016301">
    <property type="term" value="F:kinase activity"/>
    <property type="evidence" value="ECO:0007669"/>
    <property type="project" value="UniProtKB-KW"/>
</dbReference>
<dbReference type="Gene3D" id="3.40.1190.20">
    <property type="match status" value="1"/>
</dbReference>
<sequence>MTKQDEKPIIVMGGLIRDIYLEVRHYPERGTDTLIKSAQTIPGGCALNAAVTLKNLGLNPYIVSLIGDGIEDQLLINYIRQKELPEACILRQEGAANGFSINIIDDEGERTFLTRKGSESVFRPMMISDRLRGETSLLYLTGYYLQEPEYREPILNALKRLKDGGTRILFDPGALVENIGKEVLTEILKLAFCITPNEGELKRLGTCIGVDNGIVSYLLDLGVELVIRKEGMRGVTAYTGNETLHVWPYAGKRIDTTGAGDAFASGLLYGFSVDAPLKRSLQIANGCGSLATRIWGPHGNFSLDDVELIVTNGKELRV</sequence>
<dbReference type="InterPro" id="IPR002173">
    <property type="entry name" value="Carboh/pur_kinase_PfkB_CS"/>
</dbReference>
<dbReference type="STRING" id="573413.Spirs_1277"/>
<dbReference type="Pfam" id="PF00294">
    <property type="entry name" value="PfkB"/>
    <property type="match status" value="1"/>
</dbReference>
<dbReference type="eggNOG" id="COG0524">
    <property type="taxonomic scope" value="Bacteria"/>
</dbReference>
<dbReference type="HOGENOM" id="CLU_027634_6_0_12"/>
<proteinExistence type="inferred from homology"/>
<dbReference type="PANTHER" id="PTHR10584:SF167">
    <property type="entry name" value="PFKB DOMAIN PROTEIN"/>
    <property type="match status" value="1"/>
</dbReference>
<dbReference type="EMBL" id="CP002116">
    <property type="protein sequence ID" value="ADK80404.1"/>
    <property type="molecule type" value="Genomic_DNA"/>
</dbReference>
<evidence type="ECO:0000313" key="7">
    <source>
        <dbReference type="Proteomes" id="UP000002318"/>
    </source>
</evidence>
<dbReference type="SUPFAM" id="SSF53613">
    <property type="entry name" value="Ribokinase-like"/>
    <property type="match status" value="1"/>
</dbReference>
<keyword evidence="3 4" id="KW-0418">Kinase</keyword>
<organism evidence="6 7">
    <name type="scientific">Sediminispirochaeta smaragdinae (strain DSM 11293 / JCM 15392 / SEBR 4228)</name>
    <name type="common">Spirochaeta smaragdinae</name>
    <dbReference type="NCBI Taxonomy" id="573413"/>
    <lineage>
        <taxon>Bacteria</taxon>
        <taxon>Pseudomonadati</taxon>
        <taxon>Spirochaetota</taxon>
        <taxon>Spirochaetia</taxon>
        <taxon>Spirochaetales</taxon>
        <taxon>Spirochaetaceae</taxon>
        <taxon>Sediminispirochaeta</taxon>
    </lineage>
</organism>
<dbReference type="InterPro" id="IPR029056">
    <property type="entry name" value="Ribokinase-like"/>
</dbReference>
<protein>
    <submittedName>
        <fullName evidence="6">PfkB domain protein</fullName>
    </submittedName>
</protein>
<dbReference type="OrthoDB" id="9775849at2"/>
<dbReference type="InterPro" id="IPR011611">
    <property type="entry name" value="PfkB_dom"/>
</dbReference>
<reference evidence="6 7" key="1">
    <citation type="journal article" date="2010" name="Stand. Genomic Sci.">
        <title>Complete genome sequence of Spirochaeta smaragdinae type strain (SEBR 4228).</title>
        <authorList>
            <person name="Mavromatis K."/>
            <person name="Yasawong M."/>
            <person name="Chertkov O."/>
            <person name="Lapidus A."/>
            <person name="Lucas S."/>
            <person name="Nolan M."/>
            <person name="Del Rio T.G."/>
            <person name="Tice H."/>
            <person name="Cheng J.F."/>
            <person name="Pitluck S."/>
            <person name="Liolios K."/>
            <person name="Ivanova N."/>
            <person name="Tapia R."/>
            <person name="Han C."/>
            <person name="Bruce D."/>
            <person name="Goodwin L."/>
            <person name="Pati A."/>
            <person name="Chen A."/>
            <person name="Palaniappan K."/>
            <person name="Land M."/>
            <person name="Hauser L."/>
            <person name="Chang Y.J."/>
            <person name="Jeffries C.D."/>
            <person name="Detter J.C."/>
            <person name="Rohde M."/>
            <person name="Brambilla E."/>
            <person name="Spring S."/>
            <person name="Goker M."/>
            <person name="Sikorski J."/>
            <person name="Woyke T."/>
            <person name="Bristow J."/>
            <person name="Eisen J.A."/>
            <person name="Markowitz V."/>
            <person name="Hugenholtz P."/>
            <person name="Klenk H.P."/>
            <person name="Kyrpides N.C."/>
        </authorList>
    </citation>
    <scope>NUCLEOTIDE SEQUENCE [LARGE SCALE GENOMIC DNA]</scope>
    <source>
        <strain evidence="7">DSM 11293 / JCM 15392 / SEBR 4228</strain>
    </source>
</reference>
<dbReference type="GO" id="GO:0006796">
    <property type="term" value="P:phosphate-containing compound metabolic process"/>
    <property type="evidence" value="ECO:0007669"/>
    <property type="project" value="UniProtKB-ARBA"/>
</dbReference>
<keyword evidence="7" id="KW-1185">Reference proteome</keyword>